<dbReference type="Proteomes" id="UP000694559">
    <property type="component" value="Unplaced"/>
</dbReference>
<reference evidence="26" key="1">
    <citation type="submission" date="2025-08" db="UniProtKB">
        <authorList>
            <consortium name="Ensembl"/>
        </authorList>
    </citation>
    <scope>IDENTIFICATION</scope>
</reference>
<comment type="cofactor">
    <cofactor evidence="1">
        <name>FMN</name>
        <dbReference type="ChEBI" id="CHEBI:58210"/>
    </cofactor>
</comment>
<dbReference type="FunFam" id="1.20.990.10:FF:000005">
    <property type="entry name" value="Nitric oxide synthase"/>
    <property type="match status" value="1"/>
</dbReference>
<dbReference type="Gene3D" id="3.90.340.10">
    <property type="entry name" value="Nitric Oxide Synthase, Chain A, domain 1"/>
    <property type="match status" value="1"/>
</dbReference>
<dbReference type="AlphaFoldDB" id="A0A8C6XKU9"/>
<dbReference type="Pfam" id="PF02898">
    <property type="entry name" value="NO_synthase"/>
    <property type="match status" value="1"/>
</dbReference>
<feature type="compositionally biased region" description="Pro residues" evidence="23">
    <location>
        <begin position="20"/>
        <end position="40"/>
    </location>
</feature>
<evidence type="ECO:0000259" key="25">
    <source>
        <dbReference type="PROSITE" id="PS51384"/>
    </source>
</evidence>
<comment type="cofactor">
    <cofactor evidence="2">
        <name>(6R)-L-erythro-5,6,7,8-tetrahydrobiopterin</name>
        <dbReference type="ChEBI" id="CHEBI:59560"/>
    </cofactor>
</comment>
<keyword evidence="8" id="KW-0285">Flavoprotein</keyword>
<dbReference type="GO" id="GO:0043536">
    <property type="term" value="P:positive regulation of blood vessel endothelial cell migration"/>
    <property type="evidence" value="ECO:0007669"/>
    <property type="project" value="Ensembl"/>
</dbReference>
<dbReference type="PRINTS" id="PR00369">
    <property type="entry name" value="FLAVODOXIN"/>
</dbReference>
<dbReference type="InterPro" id="IPR004030">
    <property type="entry name" value="NOS_N"/>
</dbReference>
<evidence type="ECO:0000256" key="23">
    <source>
        <dbReference type="SAM" id="MobiDB-lite"/>
    </source>
</evidence>
<dbReference type="OrthoDB" id="1856718at2759"/>
<dbReference type="GO" id="GO:0019430">
    <property type="term" value="P:removal of superoxide radicals"/>
    <property type="evidence" value="ECO:0007669"/>
    <property type="project" value="Ensembl"/>
</dbReference>
<dbReference type="GO" id="GO:0034405">
    <property type="term" value="P:response to fluid shear stress"/>
    <property type="evidence" value="ECO:0007669"/>
    <property type="project" value="Ensembl"/>
</dbReference>
<dbReference type="GO" id="GO:0046872">
    <property type="term" value="F:metal ion binding"/>
    <property type="evidence" value="ECO:0007669"/>
    <property type="project" value="UniProtKB-KW"/>
</dbReference>
<evidence type="ECO:0000256" key="10">
    <source>
        <dbReference type="ARBA" id="ARBA00022723"/>
    </source>
</evidence>
<organism evidence="26 27">
    <name type="scientific">Naja naja</name>
    <name type="common">Indian cobra</name>
    <dbReference type="NCBI Taxonomy" id="35670"/>
    <lineage>
        <taxon>Eukaryota</taxon>
        <taxon>Metazoa</taxon>
        <taxon>Chordata</taxon>
        <taxon>Craniata</taxon>
        <taxon>Vertebrata</taxon>
        <taxon>Euteleostomi</taxon>
        <taxon>Lepidosauria</taxon>
        <taxon>Squamata</taxon>
        <taxon>Bifurcata</taxon>
        <taxon>Unidentata</taxon>
        <taxon>Episquamata</taxon>
        <taxon>Toxicofera</taxon>
        <taxon>Serpentes</taxon>
        <taxon>Colubroidea</taxon>
        <taxon>Elapidae</taxon>
        <taxon>Elapinae</taxon>
        <taxon>Naja</taxon>
    </lineage>
</organism>
<evidence type="ECO:0000256" key="6">
    <source>
        <dbReference type="ARBA" id="ARBA00012989"/>
    </source>
</evidence>
<evidence type="ECO:0000256" key="11">
    <source>
        <dbReference type="ARBA" id="ARBA00022827"/>
    </source>
</evidence>
<evidence type="ECO:0000256" key="17">
    <source>
        <dbReference type="ARBA" id="ARBA00047419"/>
    </source>
</evidence>
<dbReference type="PROSITE" id="PS51384">
    <property type="entry name" value="FAD_FR"/>
    <property type="match status" value="1"/>
</dbReference>
<dbReference type="Gene3D" id="3.90.440.10">
    <property type="entry name" value="Nitric Oxide Synthase,Heme Domain,Chain A domain 2"/>
    <property type="match status" value="1"/>
</dbReference>
<keyword evidence="9" id="KW-0288">FMN</keyword>
<evidence type="ECO:0000256" key="13">
    <source>
        <dbReference type="ARBA" id="ARBA00022860"/>
    </source>
</evidence>
<dbReference type="InterPro" id="IPR044940">
    <property type="entry name" value="NOS_dom_2"/>
</dbReference>
<comment type="catalytic activity">
    <reaction evidence="17">
        <text>2 L-arginine + 3 NADPH + 4 O2 + H(+) = 2 L-citrulline + 2 nitric oxide + 3 NADP(+) + 4 H2O</text>
        <dbReference type="Rhea" id="RHEA:19897"/>
        <dbReference type="ChEBI" id="CHEBI:15377"/>
        <dbReference type="ChEBI" id="CHEBI:15378"/>
        <dbReference type="ChEBI" id="CHEBI:15379"/>
        <dbReference type="ChEBI" id="CHEBI:16480"/>
        <dbReference type="ChEBI" id="CHEBI:32682"/>
        <dbReference type="ChEBI" id="CHEBI:57743"/>
        <dbReference type="ChEBI" id="CHEBI:57783"/>
        <dbReference type="ChEBI" id="CHEBI:58349"/>
        <dbReference type="EC" id="1.14.13.39"/>
    </reaction>
    <physiologicalReaction direction="left-to-right" evidence="17">
        <dbReference type="Rhea" id="RHEA:19898"/>
    </physiologicalReaction>
</comment>
<feature type="domain" description="Flavodoxin-like" evidence="24">
    <location>
        <begin position="255"/>
        <end position="439"/>
    </location>
</feature>
<dbReference type="GO" id="GO:0006809">
    <property type="term" value="P:nitric oxide biosynthetic process"/>
    <property type="evidence" value="ECO:0007669"/>
    <property type="project" value="Ensembl"/>
</dbReference>
<evidence type="ECO:0000256" key="3">
    <source>
        <dbReference type="ARBA" id="ARBA00001970"/>
    </source>
</evidence>
<name>A0A8C6XKU9_NAJNA</name>
<evidence type="ECO:0000256" key="18">
    <source>
        <dbReference type="ARBA" id="ARBA00049679"/>
    </source>
</evidence>
<dbReference type="PROSITE" id="PS50902">
    <property type="entry name" value="FLAVODOXIN_LIKE"/>
    <property type="match status" value="1"/>
</dbReference>
<evidence type="ECO:0000256" key="7">
    <source>
        <dbReference type="ARBA" id="ARBA00022617"/>
    </source>
</evidence>
<dbReference type="GO" id="GO:0003785">
    <property type="term" value="F:actin monomer binding"/>
    <property type="evidence" value="ECO:0007669"/>
    <property type="project" value="Ensembl"/>
</dbReference>
<dbReference type="InterPro" id="IPR001433">
    <property type="entry name" value="OxRdtase_FAD/NAD-bd"/>
</dbReference>
<dbReference type="SUPFAM" id="SSF63380">
    <property type="entry name" value="Riboflavin synthase domain-like"/>
    <property type="match status" value="1"/>
</dbReference>
<dbReference type="InterPro" id="IPR036119">
    <property type="entry name" value="NOS_N_sf"/>
</dbReference>
<dbReference type="SUPFAM" id="SSF52343">
    <property type="entry name" value="Ferredoxin reductase-like, C-terminal NADP-linked domain"/>
    <property type="match status" value="1"/>
</dbReference>
<dbReference type="OMA" id="XGLQEYE"/>
<dbReference type="EC" id="1.14.13.39" evidence="6"/>
<protein>
    <recommendedName>
        <fullName evidence="19">Nitric oxide synthase 3</fullName>
        <ecNumber evidence="6">1.14.13.39</ecNumber>
    </recommendedName>
    <alternativeName>
        <fullName evidence="16">Constitutive NOS</fullName>
    </alternativeName>
    <alternativeName>
        <fullName evidence="22">EC-NOS</fullName>
    </alternativeName>
    <alternativeName>
        <fullName evidence="20">NOS type III</fullName>
    </alternativeName>
    <alternativeName>
        <fullName evidence="21">Nitric oxide synthase, endothelial</fullName>
    </alternativeName>
</protein>
<evidence type="ECO:0000256" key="21">
    <source>
        <dbReference type="ARBA" id="ARBA00049814"/>
    </source>
</evidence>
<dbReference type="Gene3D" id="1.20.990.10">
    <property type="entry name" value="NADPH-cytochrome p450 Reductase, Chain A, domain 3"/>
    <property type="match status" value="1"/>
</dbReference>
<dbReference type="InterPro" id="IPR001094">
    <property type="entry name" value="Flavdoxin-like"/>
</dbReference>
<dbReference type="InterPro" id="IPR012144">
    <property type="entry name" value="NOS_euk"/>
</dbReference>
<dbReference type="InterPro" id="IPR044943">
    <property type="entry name" value="NOS_dom_1"/>
</dbReference>
<dbReference type="GO" id="GO:0006527">
    <property type="term" value="P:L-arginine catabolic process"/>
    <property type="evidence" value="ECO:0007669"/>
    <property type="project" value="Ensembl"/>
</dbReference>
<dbReference type="GO" id="GO:0003100">
    <property type="term" value="P:regulation of systemic arterial blood pressure by endothelin"/>
    <property type="evidence" value="ECO:0007669"/>
    <property type="project" value="Ensembl"/>
</dbReference>
<dbReference type="InterPro" id="IPR039261">
    <property type="entry name" value="FNR_nucleotide-bd"/>
</dbReference>
<keyword evidence="12" id="KW-0521">NADP</keyword>
<evidence type="ECO:0000256" key="15">
    <source>
        <dbReference type="ARBA" id="ARBA00023004"/>
    </source>
</evidence>
<dbReference type="Gene3D" id="2.40.30.10">
    <property type="entry name" value="Translation factors"/>
    <property type="match status" value="1"/>
</dbReference>
<evidence type="ECO:0000256" key="20">
    <source>
        <dbReference type="ARBA" id="ARBA00049791"/>
    </source>
</evidence>
<sequence>PSQETSPWNDLRDPKRSSSPTPPLLPPHSLPDPQPSPPLLPSDDAPCGAFPQEVPCSARRCLGSAMLPKQMLAGPDGGARSEEQLLSLARDFITLYYSSMKRAESQAHHQRLQEVNNQIIDTGTYRLLEAELVFGRAKDGHPLLPPFDSRSHQVFDARDITSPQEMFTSLCTHINYATNRGNLRSAITIFPPRVAGRGDFRIWNQQLIRYAGYKQPDGTVLGDPANVEITEVSQNYRVNWVRGVHTWVGAGLCSPGLVRPSSWEEIARSWRTFYKSHHRQNKAYPVMCLDEYDVVSLEHETLVLVVTSTFGNGDPPENGESFSKALMEMSCPYLGAVQPEFQKSYKMRFNSLSQSDPSVAFWKRKRRESSNTDSAGALGTLRFSVFGLGSRAYPHFCAFAHAVDTRLEELGGERILALGEGDELCGQEESFRTWASSVFKAACDTFCVESDSVSTEVFSNRCSWKRNRHRVLAQPSATFDLLAGRGGCVCVSEQPSPSPLPRLARSGRATILVRLQTGDQPELQYQPGDHVSIFPANRPALVEALMQLVQDPPPAEEPVAVETLEAGTEGVKRMWVPNQRLPPCTLRQALTYFLDITTAPSPQLLQLLATLAEDRAEREKLQRLSQDSLLYEEWKWFRCPTVVELLEEFPSVVLPTSLLLTQLPLLQARQYSVSSAPDAHPGELHLTVAVLNYRSQDGKGPVHYGVCSTWLSQLSPGEMVPAFVRSTPNFQLPEDPTAPCILVGPGTGIAPFRGFWQQRQHESETIGPPAGEMTLVFGCRSSRHDHIYCEEIREAQEAGALHRVLAGFSRDPDYPKTYVQDLLRLHLADHVFEVLSQREGHVYVCGDVTMATGVLQTIQQILAQEGRMSLVEAGDAISELRDQNRYHEDIFGLTFRTQEVASRIRSLSFSKQGRKSCLVTEP</sequence>
<keyword evidence="13" id="KW-0112">Calmodulin-binding</keyword>
<keyword evidence="14" id="KW-0560">Oxidoreductase</keyword>
<dbReference type="InterPro" id="IPR017927">
    <property type="entry name" value="FAD-bd_FR_type"/>
</dbReference>
<comment type="cofactor">
    <cofactor evidence="3">
        <name>heme b</name>
        <dbReference type="ChEBI" id="CHEBI:60344"/>
    </cofactor>
</comment>
<dbReference type="SUPFAM" id="SSF52218">
    <property type="entry name" value="Flavoproteins"/>
    <property type="match status" value="1"/>
</dbReference>
<dbReference type="InterPro" id="IPR029039">
    <property type="entry name" value="Flavoprotein-like_sf"/>
</dbReference>
<dbReference type="GO" id="GO:0045766">
    <property type="term" value="P:positive regulation of angiogenesis"/>
    <property type="evidence" value="ECO:0007669"/>
    <property type="project" value="Ensembl"/>
</dbReference>
<dbReference type="GO" id="GO:0010181">
    <property type="term" value="F:FMN binding"/>
    <property type="evidence" value="ECO:0007669"/>
    <property type="project" value="InterPro"/>
</dbReference>
<dbReference type="GeneTree" id="ENSGT00940000161389"/>
<dbReference type="GO" id="GO:0034618">
    <property type="term" value="F:arginine binding"/>
    <property type="evidence" value="ECO:0007669"/>
    <property type="project" value="Ensembl"/>
</dbReference>
<dbReference type="Pfam" id="PF00667">
    <property type="entry name" value="FAD_binding_1"/>
    <property type="match status" value="1"/>
</dbReference>
<dbReference type="PRINTS" id="PR00371">
    <property type="entry name" value="FPNCR"/>
</dbReference>
<keyword evidence="7" id="KW-0349">Heme</keyword>
<evidence type="ECO:0000259" key="24">
    <source>
        <dbReference type="PROSITE" id="PS50902"/>
    </source>
</evidence>
<feature type="region of interest" description="Disordered" evidence="23">
    <location>
        <begin position="1"/>
        <end position="46"/>
    </location>
</feature>
<dbReference type="Pfam" id="PF00258">
    <property type="entry name" value="Flavodoxin_1"/>
    <property type="match status" value="1"/>
</dbReference>
<comment type="cofactor">
    <cofactor evidence="4">
        <name>FAD</name>
        <dbReference type="ChEBI" id="CHEBI:57692"/>
    </cofactor>
</comment>
<dbReference type="GO" id="GO:0005516">
    <property type="term" value="F:calmodulin binding"/>
    <property type="evidence" value="ECO:0007669"/>
    <property type="project" value="UniProtKB-KW"/>
</dbReference>
<dbReference type="Gene3D" id="3.40.50.360">
    <property type="match status" value="1"/>
</dbReference>
<comment type="subunit">
    <text evidence="18">Homodimer. Interacts with NOSIP and NOSTRIN. Interacts with HSP90AB1. Forms a complex with ASL, ASS1 and SLC7A1; the complex regulates cell-autonomous L-arginine synthesis and citrulline recycling while channeling extracellular L-arginine to nitric oxide synthesis pathway.</text>
</comment>
<dbReference type="FunFam" id="3.40.50.80:FF:000003">
    <property type="entry name" value="Nitric oxide synthase"/>
    <property type="match status" value="1"/>
</dbReference>
<accession>A0A8C6XKU9</accession>
<proteinExistence type="inferred from homology"/>
<dbReference type="GO" id="GO:0050660">
    <property type="term" value="F:flavin adenine dinucleotide binding"/>
    <property type="evidence" value="ECO:0007669"/>
    <property type="project" value="InterPro"/>
</dbReference>
<reference evidence="26" key="2">
    <citation type="submission" date="2025-09" db="UniProtKB">
        <authorList>
            <consortium name="Ensembl"/>
        </authorList>
    </citation>
    <scope>IDENTIFICATION</scope>
</reference>
<evidence type="ECO:0000313" key="26">
    <source>
        <dbReference type="Ensembl" id="ENSNNAP00000016118.1"/>
    </source>
</evidence>
<gene>
    <name evidence="26" type="primary">NOS3</name>
</gene>
<dbReference type="GO" id="GO:0020037">
    <property type="term" value="F:heme binding"/>
    <property type="evidence" value="ECO:0007669"/>
    <property type="project" value="Ensembl"/>
</dbReference>
<dbReference type="Pfam" id="PF00175">
    <property type="entry name" value="NAD_binding_1"/>
    <property type="match status" value="1"/>
</dbReference>
<dbReference type="GO" id="GO:0004517">
    <property type="term" value="F:nitric-oxide synthase activity"/>
    <property type="evidence" value="ECO:0007669"/>
    <property type="project" value="UniProtKB-EC"/>
</dbReference>
<dbReference type="GO" id="GO:0005794">
    <property type="term" value="C:Golgi apparatus"/>
    <property type="evidence" value="ECO:0007669"/>
    <property type="project" value="Ensembl"/>
</dbReference>
<evidence type="ECO:0000256" key="16">
    <source>
        <dbReference type="ARBA" id="ARBA00029794"/>
    </source>
</evidence>
<evidence type="ECO:0000256" key="4">
    <source>
        <dbReference type="ARBA" id="ARBA00001974"/>
    </source>
</evidence>
<evidence type="ECO:0000313" key="27">
    <source>
        <dbReference type="Proteomes" id="UP000694559"/>
    </source>
</evidence>
<keyword evidence="27" id="KW-1185">Reference proteome</keyword>
<dbReference type="Ensembl" id="ENSNNAT00000016908.1">
    <property type="protein sequence ID" value="ENSNNAP00000016118.1"/>
    <property type="gene ID" value="ENSNNAG00000010437.1"/>
</dbReference>
<dbReference type="PANTHER" id="PTHR43410:SF1">
    <property type="entry name" value="NITRIC OXIDE SYNTHASE"/>
    <property type="match status" value="1"/>
</dbReference>
<dbReference type="InterPro" id="IPR003097">
    <property type="entry name" value="CysJ-like_FAD-binding"/>
</dbReference>
<dbReference type="InterPro" id="IPR008254">
    <property type="entry name" value="Flavodoxin/NO_synth"/>
</dbReference>
<keyword evidence="11" id="KW-0274">FAD</keyword>
<dbReference type="GO" id="GO:0043542">
    <property type="term" value="P:endothelial cell migration"/>
    <property type="evidence" value="ECO:0007669"/>
    <property type="project" value="Ensembl"/>
</dbReference>
<dbReference type="GO" id="GO:0050661">
    <property type="term" value="F:NADP binding"/>
    <property type="evidence" value="ECO:0007669"/>
    <property type="project" value="InterPro"/>
</dbReference>
<dbReference type="GO" id="GO:0005901">
    <property type="term" value="C:caveola"/>
    <property type="evidence" value="ECO:0007669"/>
    <property type="project" value="Ensembl"/>
</dbReference>
<keyword evidence="10" id="KW-0479">Metal-binding</keyword>
<dbReference type="InterPro" id="IPR017938">
    <property type="entry name" value="Riboflavin_synthase-like_b-brl"/>
</dbReference>
<comment type="similarity">
    <text evidence="5">Belongs to the NOS family.</text>
</comment>
<dbReference type="InterPro" id="IPR050607">
    <property type="entry name" value="NOS"/>
</dbReference>
<evidence type="ECO:0000256" key="8">
    <source>
        <dbReference type="ARBA" id="ARBA00022630"/>
    </source>
</evidence>
<dbReference type="InterPro" id="IPR023173">
    <property type="entry name" value="NADPH_Cyt_P450_Rdtase_alpha"/>
</dbReference>
<evidence type="ECO:0000256" key="12">
    <source>
        <dbReference type="ARBA" id="ARBA00022857"/>
    </source>
</evidence>
<dbReference type="SUPFAM" id="SSF56512">
    <property type="entry name" value="Nitric oxide (NO) synthase oxygenase domain"/>
    <property type="match status" value="1"/>
</dbReference>
<evidence type="ECO:0000256" key="5">
    <source>
        <dbReference type="ARBA" id="ARBA00006267"/>
    </source>
</evidence>
<evidence type="ECO:0000256" key="2">
    <source>
        <dbReference type="ARBA" id="ARBA00001950"/>
    </source>
</evidence>
<evidence type="ECO:0000256" key="14">
    <source>
        <dbReference type="ARBA" id="ARBA00023002"/>
    </source>
</evidence>
<dbReference type="InterPro" id="IPR001709">
    <property type="entry name" value="Flavoprot_Pyr_Nucl_cyt_Rdtase"/>
</dbReference>
<dbReference type="Gene3D" id="3.40.50.80">
    <property type="entry name" value="Nucleotide-binding domain of ferredoxin-NADP reductase (FNR) module"/>
    <property type="match status" value="1"/>
</dbReference>
<dbReference type="GO" id="GO:0034617">
    <property type="term" value="F:tetrahydrobiopterin binding"/>
    <property type="evidence" value="ECO:0007669"/>
    <property type="project" value="Ensembl"/>
</dbReference>
<dbReference type="PIRSF" id="PIRSF000333">
    <property type="entry name" value="NOS"/>
    <property type="match status" value="1"/>
</dbReference>
<evidence type="ECO:0000256" key="1">
    <source>
        <dbReference type="ARBA" id="ARBA00001917"/>
    </source>
</evidence>
<evidence type="ECO:0000256" key="22">
    <source>
        <dbReference type="ARBA" id="ARBA00049818"/>
    </source>
</evidence>
<evidence type="ECO:0000256" key="19">
    <source>
        <dbReference type="ARBA" id="ARBA00049764"/>
    </source>
</evidence>
<feature type="domain" description="FAD-binding FR-type" evidence="25">
    <location>
        <begin position="493"/>
        <end position="733"/>
    </location>
</feature>
<evidence type="ECO:0000256" key="9">
    <source>
        <dbReference type="ARBA" id="ARBA00022643"/>
    </source>
</evidence>
<dbReference type="PANTHER" id="PTHR43410">
    <property type="entry name" value="NITRIC OXIDE SYNTHASE OXYGENASE"/>
    <property type="match status" value="1"/>
</dbReference>
<keyword evidence="15" id="KW-0408">Iron</keyword>